<evidence type="ECO:0000256" key="2">
    <source>
        <dbReference type="ARBA" id="ARBA00001964"/>
    </source>
</evidence>
<name>M7C2R4_CHEMY</name>
<dbReference type="PROSITE" id="PS00802">
    <property type="entry name" value="TRANSKETOLASE_2"/>
    <property type="match status" value="1"/>
</dbReference>
<gene>
    <name evidence="12" type="ORF">UY3_00267</name>
</gene>
<keyword evidence="7" id="KW-0106">Calcium</keyword>
<reference evidence="13" key="1">
    <citation type="journal article" date="2013" name="Nat. Genet.">
        <title>The draft genomes of soft-shell turtle and green sea turtle yield insights into the development and evolution of the turtle-specific body plan.</title>
        <authorList>
            <person name="Wang Z."/>
            <person name="Pascual-Anaya J."/>
            <person name="Zadissa A."/>
            <person name="Li W."/>
            <person name="Niimura Y."/>
            <person name="Huang Z."/>
            <person name="Li C."/>
            <person name="White S."/>
            <person name="Xiong Z."/>
            <person name="Fang D."/>
            <person name="Wang B."/>
            <person name="Ming Y."/>
            <person name="Chen Y."/>
            <person name="Zheng Y."/>
            <person name="Kuraku S."/>
            <person name="Pignatelli M."/>
            <person name="Herrero J."/>
            <person name="Beal K."/>
            <person name="Nozawa M."/>
            <person name="Li Q."/>
            <person name="Wang J."/>
            <person name="Zhang H."/>
            <person name="Yu L."/>
            <person name="Shigenobu S."/>
            <person name="Wang J."/>
            <person name="Liu J."/>
            <person name="Flicek P."/>
            <person name="Searle S."/>
            <person name="Wang J."/>
            <person name="Kuratani S."/>
            <person name="Yin Y."/>
            <person name="Aken B."/>
            <person name="Zhang G."/>
            <person name="Irie N."/>
        </authorList>
    </citation>
    <scope>NUCLEOTIDE SEQUENCE [LARGE SCALE GENOMIC DNA]</scope>
</reference>
<evidence type="ECO:0000256" key="9">
    <source>
        <dbReference type="ARBA" id="ARBA00023052"/>
    </source>
</evidence>
<keyword evidence="6" id="KW-0479">Metal-binding</keyword>
<evidence type="ECO:0000256" key="10">
    <source>
        <dbReference type="SAM" id="MobiDB-lite"/>
    </source>
</evidence>
<dbReference type="InterPro" id="IPR005475">
    <property type="entry name" value="Transketolase-like_Pyr-bd"/>
</dbReference>
<evidence type="ECO:0000256" key="7">
    <source>
        <dbReference type="ARBA" id="ARBA00022837"/>
    </source>
</evidence>
<dbReference type="SUPFAM" id="SSF52518">
    <property type="entry name" value="Thiamin diphosphate-binding fold (THDP-binding)"/>
    <property type="match status" value="3"/>
</dbReference>
<dbReference type="GO" id="GO:0046872">
    <property type="term" value="F:metal ion binding"/>
    <property type="evidence" value="ECO:0007669"/>
    <property type="project" value="UniProtKB-KW"/>
</dbReference>
<dbReference type="EC" id="2.2.1.1" evidence="4"/>
<dbReference type="Gene3D" id="3.40.50.920">
    <property type="match status" value="1"/>
</dbReference>
<comment type="cofactor">
    <cofactor evidence="1">
        <name>Ca(2+)</name>
        <dbReference type="ChEBI" id="CHEBI:29108"/>
    </cofactor>
</comment>
<evidence type="ECO:0000256" key="3">
    <source>
        <dbReference type="ARBA" id="ARBA00011738"/>
    </source>
</evidence>
<dbReference type="Pfam" id="PF02780">
    <property type="entry name" value="Transketolase_C"/>
    <property type="match status" value="1"/>
</dbReference>
<keyword evidence="8" id="KW-0460">Magnesium</keyword>
<keyword evidence="5" id="KW-0808">Transferase</keyword>
<dbReference type="GO" id="GO:0004802">
    <property type="term" value="F:transketolase activity"/>
    <property type="evidence" value="ECO:0007669"/>
    <property type="project" value="UniProtKB-EC"/>
</dbReference>
<evidence type="ECO:0000256" key="4">
    <source>
        <dbReference type="ARBA" id="ARBA00013152"/>
    </source>
</evidence>
<feature type="region of interest" description="Disordered" evidence="10">
    <location>
        <begin position="71"/>
        <end position="91"/>
    </location>
</feature>
<dbReference type="CDD" id="cd07033">
    <property type="entry name" value="TPP_PYR_DXS_TK_like"/>
    <property type="match status" value="1"/>
</dbReference>
<proteinExistence type="predicted"/>
<dbReference type="InterPro" id="IPR051424">
    <property type="entry name" value="Transketolase-like"/>
</dbReference>
<sequence>MPPGACKAQGLSHMWGPTRAWECSVCTQLRPDVLGSELSCPGVKLESAQIATGAGPGSERSSAGVKLESAQIATGAGPGSERSSAGVDPESAQIARGAGLGSERSCPGVDPESAQIARGAGLGSERSCPGVDPESAQIARGAGLGSERSCPGVDPESAQIARGAGLGSELSCAGVNLESVQIATGAGPGSERSSAGVDPESAQIARGAGLGSERSCPGVDPESAQIARGAGLGSERSCPGVDPESAQIARGAGLGSERSCPGVDPESAQIARGAGLGSELSCAGVNLESVQIATGAGPGSERSSAGVDPESAQIARGAGLGSERSCPGVDPESAQIARGAGLGSELSCPGVDPESAQIARGAGLGSERSTPGGHAAPLLYAAWAEAGFLKEPELLNLRKIDCDLEGHPTPVKGKPTAIVAKTYKGRGIPGVEDAENWHGKPMPKDKVESIIGAIQSRIQTHEVLVPQPPIEDVPQISIAGICMPSPPEYAIGDKVATRKAYGVALAKLGGANERVVALDGDTKNSTFSELFKRVHPERYIECYIAEQNMVSVALGCAARDRAVVFASTFAAFFTRAFDHIRMGAISRTNLNLCGSHCGVSIGEDGPSQMALEDIAMFRAIPGCTVFYPSDAVSAERAVCLAANTKGICFIRTSRPETPVVYPPEEKFEIGQAKARGWEEYQAENQVGLQPETLQDLGSGQVVRNSDADRVTVIGAGVTLHEALAAADELAKQGTRIRVIDPFTIKPLDAATIIASARATGGRIITVEDHYREGGLGEAVAAAVSGEPGIVLQSLAVSGVPRSGKPAELLDLFGINAKNIIAAVKSTFAN</sequence>
<feature type="region of interest" description="Disordered" evidence="10">
    <location>
        <begin position="184"/>
        <end position="246"/>
    </location>
</feature>
<evidence type="ECO:0000313" key="12">
    <source>
        <dbReference type="EMBL" id="EMP42465.1"/>
    </source>
</evidence>
<comment type="subunit">
    <text evidence="3">Homodimer.</text>
</comment>
<dbReference type="FunFam" id="3.40.50.970:FF:000028">
    <property type="entry name" value="Transketolase isoform 1"/>
    <property type="match status" value="1"/>
</dbReference>
<dbReference type="EMBL" id="KB472634">
    <property type="protein sequence ID" value="EMP42465.1"/>
    <property type="molecule type" value="Genomic_DNA"/>
</dbReference>
<protein>
    <recommendedName>
        <fullName evidence="4">transketolase</fullName>
        <ecNumber evidence="4">2.2.1.1</ecNumber>
    </recommendedName>
</protein>
<dbReference type="InterPro" id="IPR033248">
    <property type="entry name" value="Transketolase_C"/>
</dbReference>
<keyword evidence="13" id="KW-1185">Reference proteome</keyword>
<evidence type="ECO:0000313" key="13">
    <source>
        <dbReference type="Proteomes" id="UP000031443"/>
    </source>
</evidence>
<dbReference type="InterPro" id="IPR009014">
    <property type="entry name" value="Transketo_C/PFOR_II"/>
</dbReference>
<dbReference type="Pfam" id="PF02779">
    <property type="entry name" value="Transket_pyr"/>
    <property type="match status" value="1"/>
</dbReference>
<evidence type="ECO:0000256" key="5">
    <source>
        <dbReference type="ARBA" id="ARBA00022679"/>
    </source>
</evidence>
<dbReference type="GO" id="GO:0030976">
    <property type="term" value="F:thiamine pyrophosphate binding"/>
    <property type="evidence" value="ECO:0007669"/>
    <property type="project" value="TreeGrafter"/>
</dbReference>
<evidence type="ECO:0000256" key="1">
    <source>
        <dbReference type="ARBA" id="ARBA00001913"/>
    </source>
</evidence>
<feature type="domain" description="Transketolase-like pyrimidine-binding" evidence="11">
    <location>
        <begin position="495"/>
        <end position="659"/>
    </location>
</feature>
<evidence type="ECO:0000256" key="6">
    <source>
        <dbReference type="ARBA" id="ARBA00022723"/>
    </source>
</evidence>
<dbReference type="Gene3D" id="3.40.50.970">
    <property type="match status" value="3"/>
</dbReference>
<dbReference type="InterPro" id="IPR029061">
    <property type="entry name" value="THDP-binding"/>
</dbReference>
<dbReference type="SUPFAM" id="SSF52922">
    <property type="entry name" value="TK C-terminal domain-like"/>
    <property type="match status" value="1"/>
</dbReference>
<dbReference type="PANTHER" id="PTHR43195">
    <property type="entry name" value="TRANSKETOLASE"/>
    <property type="match status" value="1"/>
</dbReference>
<dbReference type="Proteomes" id="UP000031443">
    <property type="component" value="Unassembled WGS sequence"/>
</dbReference>
<dbReference type="InterPro" id="IPR020826">
    <property type="entry name" value="Transketolase_BS"/>
</dbReference>
<evidence type="ECO:0000259" key="11">
    <source>
        <dbReference type="SMART" id="SM00861"/>
    </source>
</evidence>
<evidence type="ECO:0000256" key="8">
    <source>
        <dbReference type="ARBA" id="ARBA00022842"/>
    </source>
</evidence>
<dbReference type="SMART" id="SM00861">
    <property type="entry name" value="Transket_pyr"/>
    <property type="match status" value="1"/>
</dbReference>
<comment type="cofactor">
    <cofactor evidence="2">
        <name>thiamine diphosphate</name>
        <dbReference type="ChEBI" id="CHEBI:58937"/>
    </cofactor>
</comment>
<dbReference type="STRING" id="8469.M7C2R4"/>
<dbReference type="AlphaFoldDB" id="M7C2R4"/>
<keyword evidence="9" id="KW-0786">Thiamine pyrophosphate</keyword>
<accession>M7C2R4</accession>
<organism evidence="12 13">
    <name type="scientific">Chelonia mydas</name>
    <name type="common">Green sea-turtle</name>
    <name type="synonym">Chelonia agassizi</name>
    <dbReference type="NCBI Taxonomy" id="8469"/>
    <lineage>
        <taxon>Eukaryota</taxon>
        <taxon>Metazoa</taxon>
        <taxon>Chordata</taxon>
        <taxon>Craniata</taxon>
        <taxon>Vertebrata</taxon>
        <taxon>Euteleostomi</taxon>
        <taxon>Archelosauria</taxon>
        <taxon>Testudinata</taxon>
        <taxon>Testudines</taxon>
        <taxon>Cryptodira</taxon>
        <taxon>Durocryptodira</taxon>
        <taxon>Americhelydia</taxon>
        <taxon>Chelonioidea</taxon>
        <taxon>Cheloniidae</taxon>
        <taxon>Chelonia</taxon>
    </lineage>
</organism>
<dbReference type="PANTHER" id="PTHR43195:SF4">
    <property type="entry name" value="TRANSKETOLASE-LIKE PROTEIN 2"/>
    <property type="match status" value="1"/>
</dbReference>